<reference evidence="1" key="1">
    <citation type="journal article" date="2014" name="Int. J. Syst. Evol. Microbiol.">
        <title>Complete genome sequence of Corynebacterium casei LMG S-19264T (=DSM 44701T), isolated from a smear-ripened cheese.</title>
        <authorList>
            <consortium name="US DOE Joint Genome Institute (JGI-PGF)"/>
            <person name="Walter F."/>
            <person name="Albersmeier A."/>
            <person name="Kalinowski J."/>
            <person name="Ruckert C."/>
        </authorList>
    </citation>
    <scope>NUCLEOTIDE SEQUENCE</scope>
    <source>
        <strain evidence="1">VKM B-2555</strain>
    </source>
</reference>
<evidence type="ECO:0000313" key="2">
    <source>
        <dbReference type="Proteomes" id="UP001143364"/>
    </source>
</evidence>
<organism evidence="1 2">
    <name type="scientific">Methylopila jiangsuensis</name>
    <dbReference type="NCBI Taxonomy" id="586230"/>
    <lineage>
        <taxon>Bacteria</taxon>
        <taxon>Pseudomonadati</taxon>
        <taxon>Pseudomonadota</taxon>
        <taxon>Alphaproteobacteria</taxon>
        <taxon>Hyphomicrobiales</taxon>
        <taxon>Methylopilaceae</taxon>
        <taxon>Methylopila</taxon>
    </lineage>
</organism>
<dbReference type="AlphaFoldDB" id="A0A9W6JHD5"/>
<protein>
    <submittedName>
        <fullName evidence="1">Uncharacterized protein</fullName>
    </submittedName>
</protein>
<evidence type="ECO:0000313" key="1">
    <source>
        <dbReference type="EMBL" id="GLK76461.1"/>
    </source>
</evidence>
<sequence length="88" mass="9987">MLPLLQAIRQRPKNKVAAELRRIRAEQAPPFLAKTRGVQMLKLNKTPLKSGSRSVLRMLAVVDARHDFNRVRGVHRHAPGRCVDIAMQ</sequence>
<dbReference type="EMBL" id="BSFK01000007">
    <property type="protein sequence ID" value="GLK76461.1"/>
    <property type="molecule type" value="Genomic_DNA"/>
</dbReference>
<gene>
    <name evidence="1" type="ORF">GCM10008171_17150</name>
</gene>
<comment type="caution">
    <text evidence="1">The sequence shown here is derived from an EMBL/GenBank/DDBJ whole genome shotgun (WGS) entry which is preliminary data.</text>
</comment>
<dbReference type="Proteomes" id="UP001143364">
    <property type="component" value="Unassembled WGS sequence"/>
</dbReference>
<name>A0A9W6JHD5_9HYPH</name>
<proteinExistence type="predicted"/>
<accession>A0A9W6JHD5</accession>
<reference evidence="1" key="2">
    <citation type="submission" date="2023-01" db="EMBL/GenBank/DDBJ databases">
        <authorList>
            <person name="Sun Q."/>
            <person name="Evtushenko L."/>
        </authorList>
    </citation>
    <scope>NUCLEOTIDE SEQUENCE</scope>
    <source>
        <strain evidence="1">VKM B-2555</strain>
    </source>
</reference>
<keyword evidence="2" id="KW-1185">Reference proteome</keyword>